<reference evidence="2" key="2">
    <citation type="submission" date="2019-06" db="EMBL/GenBank/DDBJ databases">
        <title>Genomics analysis of Aphanomyces spp. identifies a new class of oomycete effector associated with host adaptation.</title>
        <authorList>
            <person name="Gaulin E."/>
        </authorList>
    </citation>
    <scope>NUCLEOTIDE SEQUENCE</scope>
    <source>
        <strain evidence="2">CBS 578.67</strain>
    </source>
</reference>
<evidence type="ECO:0000313" key="2">
    <source>
        <dbReference type="EMBL" id="KAF0716339.1"/>
    </source>
</evidence>
<sequence>MLPAKSSPSVNPFGTGQVRGGLHELPRAAEIIHGCLDRFHDKSPGFHNLAKAYDTLVSDIRIQLKEFYTQRVDKQRLPLKKLPFEIASLLQVPNMRQDPVLVGRVRDLQQQIEKLQTTQKEFRQEQAFKLSTCTRLSDHPKMEDSNGNLVSSQNGISNVVVDYYYSGLFAPPSSRPQGDDLSSFLGPLTRDKHLSDRAKVELAAPLRANEFYHAIRKSSSNSASGPNALQFEVLKLAPHKWSLVLELMFTHQLHFHARLTPLQLVSTLLLLHKKEPKSLATNYRPISLLNVDVKILTSILAYRLQRHVRNIIHPDQQGFIRRSNIQTNIQRLDDMLQYIKLRSPSSMVALLDFEKAFDRVDHSYLLTVLHHYGFPQVFVDMVRVLYSDRRSKILVNGNVSKSVRLHKRGTSGRSTVSVTICHRVGAYVSAFAAELQLRHQDW</sequence>
<dbReference type="InterPro" id="IPR043502">
    <property type="entry name" value="DNA/RNA_pol_sf"/>
</dbReference>
<dbReference type="EMBL" id="VJMH01000421">
    <property type="protein sequence ID" value="KAF0716339.1"/>
    <property type="molecule type" value="Genomic_DNA"/>
</dbReference>
<dbReference type="SUPFAM" id="SSF56672">
    <property type="entry name" value="DNA/RNA polymerases"/>
    <property type="match status" value="1"/>
</dbReference>
<evidence type="ECO:0000313" key="3">
    <source>
        <dbReference type="EMBL" id="VFT80081.1"/>
    </source>
</evidence>
<dbReference type="InterPro" id="IPR000477">
    <property type="entry name" value="RT_dom"/>
</dbReference>
<dbReference type="PANTHER" id="PTHR19446">
    <property type="entry name" value="REVERSE TRANSCRIPTASES"/>
    <property type="match status" value="1"/>
</dbReference>
<dbReference type="EMBL" id="CAADRA010000421">
    <property type="protein sequence ID" value="VFT80081.1"/>
    <property type="molecule type" value="Genomic_DNA"/>
</dbReference>
<dbReference type="Proteomes" id="UP000332933">
    <property type="component" value="Unassembled WGS sequence"/>
</dbReference>
<dbReference type="OrthoDB" id="161877at2759"/>
<reference evidence="3 4" key="1">
    <citation type="submission" date="2019-03" db="EMBL/GenBank/DDBJ databases">
        <authorList>
            <person name="Gaulin E."/>
            <person name="Dumas B."/>
        </authorList>
    </citation>
    <scope>NUCLEOTIDE SEQUENCE [LARGE SCALE GENOMIC DNA]</scope>
    <source>
        <strain evidence="3">CBS 568.67</strain>
    </source>
</reference>
<dbReference type="CDD" id="cd01650">
    <property type="entry name" value="RT_nLTR_like"/>
    <property type="match status" value="1"/>
</dbReference>
<dbReference type="AlphaFoldDB" id="A0A485KE83"/>
<keyword evidence="4" id="KW-1185">Reference proteome</keyword>
<dbReference type="Pfam" id="PF00078">
    <property type="entry name" value="RVT_1"/>
    <property type="match status" value="1"/>
</dbReference>
<proteinExistence type="predicted"/>
<protein>
    <submittedName>
        <fullName evidence="3">Aste57867_2897 protein</fullName>
    </submittedName>
</protein>
<evidence type="ECO:0000313" key="4">
    <source>
        <dbReference type="Proteomes" id="UP000332933"/>
    </source>
</evidence>
<feature type="domain" description="Reverse transcriptase" evidence="1">
    <location>
        <begin position="274"/>
        <end position="424"/>
    </location>
</feature>
<evidence type="ECO:0000259" key="1">
    <source>
        <dbReference type="Pfam" id="PF00078"/>
    </source>
</evidence>
<organism evidence="3 4">
    <name type="scientific">Aphanomyces stellatus</name>
    <dbReference type="NCBI Taxonomy" id="120398"/>
    <lineage>
        <taxon>Eukaryota</taxon>
        <taxon>Sar</taxon>
        <taxon>Stramenopiles</taxon>
        <taxon>Oomycota</taxon>
        <taxon>Saprolegniomycetes</taxon>
        <taxon>Saprolegniales</taxon>
        <taxon>Verrucalvaceae</taxon>
        <taxon>Aphanomyces</taxon>
    </lineage>
</organism>
<gene>
    <name evidence="3" type="primary">Aste57867_2897</name>
    <name evidence="2" type="ORF">As57867_002889</name>
    <name evidence="3" type="ORF">ASTE57867_2897</name>
</gene>
<accession>A0A485KE83</accession>
<name>A0A485KE83_9STRA</name>